<name>A0A385Q5Q8_9FIRM</name>
<dbReference type="Proteomes" id="UP000265562">
    <property type="component" value="Chromosome"/>
</dbReference>
<evidence type="ECO:0000313" key="1">
    <source>
        <dbReference type="EMBL" id="AYB00474.1"/>
    </source>
</evidence>
<keyword evidence="2" id="KW-1185">Reference proteome</keyword>
<protein>
    <submittedName>
        <fullName evidence="1">Uncharacterized protein</fullName>
    </submittedName>
</protein>
<dbReference type="AlphaFoldDB" id="A0A385Q5Q8"/>
<reference evidence="1 2" key="1">
    <citation type="submission" date="2018-09" db="EMBL/GenBank/DDBJ databases">
        <title>Genome sequencing of Lachnoanaerobaculum umeaense DSM 23576.</title>
        <authorList>
            <person name="Kook J.-K."/>
            <person name="Park S.-N."/>
            <person name="Lim Y.K."/>
        </authorList>
    </citation>
    <scope>NUCLEOTIDE SEQUENCE [LARGE SCALE GENOMIC DNA]</scope>
    <source>
        <strain evidence="2">DSM 23576 \ CCUG 58757</strain>
    </source>
</reference>
<organism evidence="1 2">
    <name type="scientific">Lachnoanaerobaculum umeaense</name>
    <dbReference type="NCBI Taxonomy" id="617123"/>
    <lineage>
        <taxon>Bacteria</taxon>
        <taxon>Bacillati</taxon>
        <taxon>Bacillota</taxon>
        <taxon>Clostridia</taxon>
        <taxon>Lachnospirales</taxon>
        <taxon>Lachnospiraceae</taxon>
        <taxon>Lachnoanaerobaculum</taxon>
    </lineage>
</organism>
<accession>A0A385Q5Q8</accession>
<dbReference type="OrthoDB" id="1664281at2"/>
<evidence type="ECO:0000313" key="2">
    <source>
        <dbReference type="Proteomes" id="UP000265562"/>
    </source>
</evidence>
<dbReference type="KEGG" id="lua:D4A81_11405"/>
<sequence length="230" mass="27289">MNCIWEIVLKAKRNGYKLEELRFINSKSPSPYTESSFDFLNYDTVEDTELEVNPLYRFSNELGDIFLPDIVGYEHIRELFLDVMMHYIAVWDLRSGTDKKDLRAMYILKEIESEVFLKRFRETLFQLGFEKAKRIIFCLLDLYSCGDYITIFKKALRELYPNSNLYIHSENVKKLILFTGVDKTKKDIEIIEMLKDMFLSLSYEMDVFWKHHFGIIGVGESMRIGEIAIY</sequence>
<dbReference type="EMBL" id="CP032364">
    <property type="protein sequence ID" value="AYB00474.1"/>
    <property type="molecule type" value="Genomic_DNA"/>
</dbReference>
<gene>
    <name evidence="1" type="ORF">D4A81_11405</name>
</gene>
<proteinExistence type="predicted"/>
<dbReference type="RefSeq" id="WP_111524298.1">
    <property type="nucleotide sequence ID" value="NZ_CP032364.1"/>
</dbReference>